<dbReference type="InterPro" id="IPR030844">
    <property type="entry name" value="PAN3"/>
</dbReference>
<reference evidence="11 12" key="1">
    <citation type="submission" date="2015-01" db="EMBL/GenBank/DDBJ databases">
        <title>Evolution of Trichinella species and genotypes.</title>
        <authorList>
            <person name="Korhonen P.K."/>
            <person name="Edoardo P."/>
            <person name="Giuseppe L.R."/>
            <person name="Gasser R.B."/>
        </authorList>
    </citation>
    <scope>NUCLEOTIDE SEQUENCE [LARGE SCALE GENOMIC DNA]</scope>
    <source>
        <strain evidence="8">ISS13</strain>
        <strain evidence="10">ISS176</strain>
        <strain evidence="9">ISS588</strain>
    </source>
</reference>
<feature type="domain" description="Pan3 C-terminal knob" evidence="7">
    <location>
        <begin position="596"/>
        <end position="733"/>
    </location>
</feature>
<accession>A0A0V1JDC1</accession>
<feature type="binding site" evidence="6">
    <location>
        <begin position="422"/>
        <end position="429"/>
    </location>
    <ligand>
        <name>ATP</name>
        <dbReference type="ChEBI" id="CHEBI:30616"/>
    </ligand>
</feature>
<evidence type="ECO:0000256" key="6">
    <source>
        <dbReference type="HAMAP-Rule" id="MF_03181"/>
    </source>
</evidence>
<feature type="region of interest" description="Knob domain" evidence="6">
    <location>
        <begin position="644"/>
        <end position="743"/>
    </location>
</feature>
<comment type="similarity">
    <text evidence="6">Belongs to the protein kinase superfamily. PAN3 family.</text>
</comment>
<keyword evidence="3 6" id="KW-0547">Nucleotide-binding</keyword>
<dbReference type="HAMAP" id="MF_03181">
    <property type="entry name" value="PAN3"/>
    <property type="match status" value="1"/>
</dbReference>
<dbReference type="GO" id="GO:0008143">
    <property type="term" value="F:poly(A) binding"/>
    <property type="evidence" value="ECO:0007669"/>
    <property type="project" value="TreeGrafter"/>
</dbReference>
<organism evidence="9 12">
    <name type="scientific">Trichinella pseudospiralis</name>
    <name type="common">Parasitic roundworm</name>
    <dbReference type="NCBI Taxonomy" id="6337"/>
    <lineage>
        <taxon>Eukaryota</taxon>
        <taxon>Metazoa</taxon>
        <taxon>Ecdysozoa</taxon>
        <taxon>Nematoda</taxon>
        <taxon>Enoplea</taxon>
        <taxon>Dorylaimia</taxon>
        <taxon>Trichinellida</taxon>
        <taxon>Trichinellidae</taxon>
        <taxon>Trichinella</taxon>
    </lineage>
</organism>
<dbReference type="PANTHER" id="PTHR12272:SF11">
    <property type="entry name" value="PAN2-PAN3 DEADENYLATION COMPLEX SUBUNIT PAN3"/>
    <property type="match status" value="1"/>
</dbReference>
<evidence type="ECO:0000313" key="12">
    <source>
        <dbReference type="Proteomes" id="UP000054805"/>
    </source>
</evidence>
<dbReference type="EMBL" id="JYDR01000002">
    <property type="protein sequence ID" value="KRY78952.1"/>
    <property type="molecule type" value="Genomic_DNA"/>
</dbReference>
<evidence type="ECO:0000313" key="10">
    <source>
        <dbReference type="EMBL" id="KRZ45570.1"/>
    </source>
</evidence>
<comment type="caution">
    <text evidence="6">Lacks conserved residue(s) required for the propagation of feature annotation.</text>
</comment>
<dbReference type="GO" id="GO:0000932">
    <property type="term" value="C:P-body"/>
    <property type="evidence" value="ECO:0007669"/>
    <property type="project" value="UniProtKB-SubCell"/>
</dbReference>
<evidence type="ECO:0000259" key="7">
    <source>
        <dbReference type="Pfam" id="PF18101"/>
    </source>
</evidence>
<keyword evidence="12" id="KW-1185">Reference proteome</keyword>
<evidence type="ECO:0000256" key="3">
    <source>
        <dbReference type="ARBA" id="ARBA00022741"/>
    </source>
</evidence>
<dbReference type="FunFam" id="1.10.287.3700:FF:000001">
    <property type="entry name" value="PAN2-PAN3 deadenylation complex subunit PAN3"/>
    <property type="match status" value="1"/>
</dbReference>
<comment type="domain">
    <text evidence="6">The N-terminal zinc finger binds to poly(A) RNA.</text>
</comment>
<keyword evidence="4 6" id="KW-0067">ATP-binding</keyword>
<evidence type="ECO:0000256" key="1">
    <source>
        <dbReference type="ARBA" id="ARBA00022490"/>
    </source>
</evidence>
<keyword evidence="5 6" id="KW-0175">Coiled coil</keyword>
<dbReference type="GO" id="GO:0010606">
    <property type="term" value="P:positive regulation of cytoplasmic mRNA processing body assembly"/>
    <property type="evidence" value="ECO:0007669"/>
    <property type="project" value="UniProtKB-UniRule"/>
</dbReference>
<keyword evidence="2 6" id="KW-0507">mRNA processing</keyword>
<comment type="function">
    <text evidence="6">Regulatory subunit of the poly(A)-nuclease (PAN) deadenylation complex, one of two cytoplasmic mRNA deadenylases involved in general and miRNA-mediated mRNA turnover. PAN specifically shortens poly(A) tails of RNA and the activity is stimulated by poly(A)-binding protein (PABP). PAN deadenylation is followed by rapid degradation of the shortened mRNA tails by the CCR4-NOT complex. Deadenylated mRNAs are then degraded by two alternative mechanisms, namely exosome-mediated 3'-5' exonucleolytic degradation, or deadenlyation-dependent mRNA decaping and subsequent 5'-3' exonucleolytic degradation by XRN1. PAN3 acts as a positive regulator for PAN activity, recruiting the catalytic subunit PAN2 to mRNA via its interaction with RNA and PABP, and to miRNA targets via its interaction with GW182 family proteins.</text>
</comment>
<evidence type="ECO:0000313" key="9">
    <source>
        <dbReference type="EMBL" id="KRZ32988.1"/>
    </source>
</evidence>
<sequence>MNYSQSGISAAAGSSRTEHAAANAHHQHSTVFSQYQSVLSRPAFQSSMCNRSVKMGTSYFTADPSCRFPNSNGSFKCDSNIVTESGSKWLYGNHVVDYSLNLPTNNSTSQSIVYMPHHRNTLRSCDSSSSLRFQTPAKNQSVLQDNCESSDSVVEGPFIEKFANFSLNKVTTSAEAGRVDFDNSLSNRYDVFDTSNIEYSQFNAVSAGCNTITTSSLYNYTGKDHQGNNCFVEHDCINGVTYFYSNEGQKSFPYDGSAAGHYLYNGAPSYLSNPAYCKSDASCFSICAELKAELQERQQLNCPHSYSYEYHDVPQKVDNYYKLVPLEEVTTNPMMQQNGYFCLVTTAYKAVSADDGLYYCLRRLHGFRVVNSNALSAVYQWKTKVSSPNVVGVKEAFTNKAFGDNCMLCILMIYIALIFVFDYYPGAETLKSRHFSNQKQCKPSNFQDRDNITAYDPTSRNPTMENKPVAESLLWSYVINICSALRVIHSAGLAARTIDPSKILVVGKSRILLNCCAIFDVLTFEQMQSNHVLITRYQQDDLVGLGQLIFSLACGNLSHLQQANFASSMEFLSRHYSTDLKNLILYLLHGQRSKNVMEIMPMIGARFFSHLDSWLMRVDMLENELIKEMENGRLFRILCKLATVNERPVLGMDPQWSETGDRYLLKLFRDYVFHQVTEDGSPWLDLGHIVQCLNKLDAGVAEKIMLMSRDEQNVLIVSFADLHRCLDQSFTEIVQNTCQGVTS</sequence>
<evidence type="ECO:0000313" key="11">
    <source>
        <dbReference type="Proteomes" id="UP000054632"/>
    </source>
</evidence>
<dbReference type="GO" id="GO:0006397">
    <property type="term" value="P:mRNA processing"/>
    <property type="evidence" value="ECO:0007669"/>
    <property type="project" value="UniProtKB-KW"/>
</dbReference>
<feature type="coiled-coil region" evidence="6">
    <location>
        <begin position="605"/>
        <end position="643"/>
    </location>
</feature>
<comment type="domain">
    <text evidence="6">The pseudokinase domain, the coiled-coil (CC), and C-terminal knob domain (CK) form a structural unit (PKC) that forms an extensive high-affinity interaction surface for PAN2.</text>
</comment>
<comment type="subunit">
    <text evidence="6">Homodimer. Forms a heterotrimer with a catalytic subunit PAN2 to form the poly(A)-nuclease (PAN) deadenylation complex. Interacts (via PAM-2 motif) with poly(A)-binding protein (via PABC domain), conferring substrate specificity of the enzyme complex.</text>
</comment>
<dbReference type="GO" id="GO:0000289">
    <property type="term" value="P:nuclear-transcribed mRNA poly(A) tail shortening"/>
    <property type="evidence" value="ECO:0007669"/>
    <property type="project" value="UniProtKB-UniRule"/>
</dbReference>
<dbReference type="GO" id="GO:0031251">
    <property type="term" value="C:PAN complex"/>
    <property type="evidence" value="ECO:0007669"/>
    <property type="project" value="UniProtKB-UniRule"/>
</dbReference>
<evidence type="ECO:0000256" key="5">
    <source>
        <dbReference type="ARBA" id="ARBA00023054"/>
    </source>
</evidence>
<evidence type="ECO:0000256" key="2">
    <source>
        <dbReference type="ARBA" id="ARBA00022664"/>
    </source>
</evidence>
<feature type="binding site" evidence="6">
    <location>
        <position position="362"/>
    </location>
    <ligand>
        <name>ATP</name>
        <dbReference type="ChEBI" id="CHEBI:30616"/>
    </ligand>
</feature>
<dbReference type="InterPro" id="IPR011009">
    <property type="entry name" value="Kinase-like_dom_sf"/>
</dbReference>
<evidence type="ECO:0000256" key="4">
    <source>
        <dbReference type="ARBA" id="ARBA00022840"/>
    </source>
</evidence>
<dbReference type="Gene3D" id="1.10.287.3700">
    <property type="match status" value="1"/>
</dbReference>
<keyword evidence="1 6" id="KW-0963">Cytoplasm</keyword>
<gene>
    <name evidence="9" type="primary">pan3</name>
    <name evidence="6" type="synonym">PAN3</name>
    <name evidence="8" type="ORF">T4A_11171</name>
    <name evidence="9" type="ORF">T4B_1451</name>
    <name evidence="10" type="ORF">T4C_10606</name>
</gene>
<dbReference type="Proteomes" id="UP000054632">
    <property type="component" value="Unassembled WGS sequence"/>
</dbReference>
<comment type="subcellular location">
    <subcellularLocation>
        <location evidence="6">Cytoplasm</location>
        <location evidence="6">P-body</location>
    </subcellularLocation>
</comment>
<dbReference type="SUPFAM" id="SSF56112">
    <property type="entry name" value="Protein kinase-like (PK-like)"/>
    <property type="match status" value="1"/>
</dbReference>
<feature type="binding site" evidence="6">
    <location>
        <begin position="501"/>
        <end position="502"/>
    </location>
    <ligand>
        <name>ATP</name>
        <dbReference type="ChEBI" id="CHEBI:30616"/>
    </ligand>
</feature>
<name>A0A0V1JDC1_TRIPS</name>
<dbReference type="AlphaFoldDB" id="A0A0V1JDC1"/>
<dbReference type="InterPro" id="IPR041332">
    <property type="entry name" value="Pan3_CK"/>
</dbReference>
<proteinExistence type="inferred from homology"/>
<dbReference type="Pfam" id="PF18101">
    <property type="entry name" value="Pan3_CK"/>
    <property type="match status" value="1"/>
</dbReference>
<dbReference type="Proteomes" id="UP000054805">
    <property type="component" value="Unassembled WGS sequence"/>
</dbReference>
<dbReference type="GO" id="GO:0005524">
    <property type="term" value="F:ATP binding"/>
    <property type="evidence" value="ECO:0007669"/>
    <property type="project" value="UniProtKB-UniRule"/>
</dbReference>
<comment type="domain">
    <text evidence="6">Contains a pseudokinase domain. The protein kinase domain is predicted to be catalytically inactive because some of the residues important for catalytic activity are substituted and it lacks the equivalent of the binding site for a peptide substrate. However, it has retained an ATP-binding site and ATP-binding is required for mRNA degradation, stimulating the activity of the PAN2 nuclease in vitro. The nucleotide-binding site is juxtaposed to the RNase active site of PAN2 in the complex and may actually bind nucleosides of a poly(A) RNA rather than ATP, feeding the poly(A)-tail to the active site of the deadenylase and thus increasing the efficiency with which this distributive enzyme degrades oligo(A) RNAs.</text>
</comment>
<comment type="caution">
    <text evidence="9">The sequence shown here is derived from an EMBL/GenBank/DDBJ whole genome shotgun (WGS) entry which is preliminary data.</text>
</comment>
<dbReference type="PANTHER" id="PTHR12272">
    <property type="entry name" value="DEADENYLATION COMPLEX SUBUNIT PAN3"/>
    <property type="match status" value="1"/>
</dbReference>
<protein>
    <recommendedName>
        <fullName evidence="6">PAN2-PAN3 deadenylation complex subunit PAN3</fullName>
    </recommendedName>
    <alternativeName>
        <fullName evidence="6">PAB1P-dependent poly(A)-specific ribonuclease</fullName>
    </alternativeName>
    <alternativeName>
        <fullName evidence="6">Poly(A)-nuclease deadenylation complex subunit 3</fullName>
        <shortName evidence="6">PAN deadenylation complex subunit 3</shortName>
    </alternativeName>
</protein>
<evidence type="ECO:0000313" key="8">
    <source>
        <dbReference type="EMBL" id="KRY78952.1"/>
    </source>
</evidence>
<dbReference type="Proteomes" id="UP000054826">
    <property type="component" value="Unassembled WGS sequence"/>
</dbReference>
<dbReference type="EMBL" id="JYDS01000012">
    <property type="protein sequence ID" value="KRZ32988.1"/>
    <property type="molecule type" value="Genomic_DNA"/>
</dbReference>
<dbReference type="Gene3D" id="1.10.510.10">
    <property type="entry name" value="Transferase(Phosphotransferase) domain 1"/>
    <property type="match status" value="1"/>
</dbReference>
<dbReference type="EMBL" id="JYDV01000002">
    <property type="protein sequence ID" value="KRZ45570.1"/>
    <property type="molecule type" value="Genomic_DNA"/>
</dbReference>
<dbReference type="Gene3D" id="1.20.5.5160">
    <property type="match status" value="1"/>
</dbReference>